<evidence type="ECO:0000256" key="2">
    <source>
        <dbReference type="SAM" id="Phobius"/>
    </source>
</evidence>
<evidence type="ECO:0000313" key="3">
    <source>
        <dbReference type="EMBL" id="VDI46653.1"/>
    </source>
</evidence>
<feature type="compositionally biased region" description="Polar residues" evidence="1">
    <location>
        <begin position="56"/>
        <end position="66"/>
    </location>
</feature>
<feature type="compositionally biased region" description="Basic and acidic residues" evidence="1">
    <location>
        <begin position="81"/>
        <end position="94"/>
    </location>
</feature>
<evidence type="ECO:0000256" key="1">
    <source>
        <dbReference type="SAM" id="MobiDB-lite"/>
    </source>
</evidence>
<feature type="region of interest" description="Disordered" evidence="1">
    <location>
        <begin position="1"/>
        <end position="98"/>
    </location>
</feature>
<feature type="transmembrane region" description="Helical" evidence="2">
    <location>
        <begin position="181"/>
        <end position="204"/>
    </location>
</feature>
<proteinExistence type="predicted"/>
<keyword evidence="2" id="KW-0812">Transmembrane</keyword>
<keyword evidence="2" id="KW-1133">Transmembrane helix</keyword>
<keyword evidence="2" id="KW-0472">Membrane</keyword>
<dbReference type="Proteomes" id="UP000596742">
    <property type="component" value="Unassembled WGS sequence"/>
</dbReference>
<keyword evidence="4" id="KW-1185">Reference proteome</keyword>
<dbReference type="EMBL" id="UYJE01006528">
    <property type="protein sequence ID" value="VDI46653.1"/>
    <property type="molecule type" value="Genomic_DNA"/>
</dbReference>
<dbReference type="AlphaFoldDB" id="A0A8B6F9L1"/>
<feature type="compositionally biased region" description="Basic and acidic residues" evidence="1">
    <location>
        <begin position="39"/>
        <end position="55"/>
    </location>
</feature>
<organism evidence="3 4">
    <name type="scientific">Mytilus galloprovincialis</name>
    <name type="common">Mediterranean mussel</name>
    <dbReference type="NCBI Taxonomy" id="29158"/>
    <lineage>
        <taxon>Eukaryota</taxon>
        <taxon>Metazoa</taxon>
        <taxon>Spiralia</taxon>
        <taxon>Lophotrochozoa</taxon>
        <taxon>Mollusca</taxon>
        <taxon>Bivalvia</taxon>
        <taxon>Autobranchia</taxon>
        <taxon>Pteriomorphia</taxon>
        <taxon>Mytilida</taxon>
        <taxon>Mytiloidea</taxon>
        <taxon>Mytilidae</taxon>
        <taxon>Mytilinae</taxon>
        <taxon>Mytilus</taxon>
    </lineage>
</organism>
<accession>A0A8B6F9L1</accession>
<protein>
    <submittedName>
        <fullName evidence="3">Uncharacterized protein</fullName>
    </submittedName>
</protein>
<gene>
    <name evidence="3" type="ORF">MGAL_10B072899</name>
</gene>
<comment type="caution">
    <text evidence="3">The sequence shown here is derived from an EMBL/GenBank/DDBJ whole genome shotgun (WGS) entry which is preliminary data.</text>
</comment>
<name>A0A8B6F9L1_MYTGA</name>
<dbReference type="OrthoDB" id="6122373at2759"/>
<sequence length="253" mass="29015">MNFTDKDDYELPFSSYTNSYSESRNNTLQSDQKIGRSKQHNESKMYGKIMDKDGNETSISNFSELNSKSSKRTKFSSFPPRTERKKQNSRHNTDEEGYEIPISKYSGFTKNNGLRITLNPVNVDERSRPSSERSELQICKDDDDYAIPFSNHNRIGSETFREYDALNATGKRNNYNITRKILTIFIIVTLIISSVTAGLTYLTVSYVYESRGVFLCAFTECDNDKCYMNFTRGSMCLCPEQSNVTPSYLVDVT</sequence>
<feature type="compositionally biased region" description="Polar residues" evidence="1">
    <location>
        <begin position="14"/>
        <end position="32"/>
    </location>
</feature>
<evidence type="ECO:0000313" key="4">
    <source>
        <dbReference type="Proteomes" id="UP000596742"/>
    </source>
</evidence>
<reference evidence="3" key="1">
    <citation type="submission" date="2018-11" db="EMBL/GenBank/DDBJ databases">
        <authorList>
            <person name="Alioto T."/>
            <person name="Alioto T."/>
        </authorList>
    </citation>
    <scope>NUCLEOTIDE SEQUENCE</scope>
</reference>